<dbReference type="Proteomes" id="UP000298327">
    <property type="component" value="Unassembled WGS sequence"/>
</dbReference>
<keyword evidence="2" id="KW-1185">Reference proteome</keyword>
<proteinExistence type="predicted"/>
<organism evidence="1 2">
    <name type="scientific">Dentipellis fragilis</name>
    <dbReference type="NCBI Taxonomy" id="205917"/>
    <lineage>
        <taxon>Eukaryota</taxon>
        <taxon>Fungi</taxon>
        <taxon>Dikarya</taxon>
        <taxon>Basidiomycota</taxon>
        <taxon>Agaricomycotina</taxon>
        <taxon>Agaricomycetes</taxon>
        <taxon>Russulales</taxon>
        <taxon>Hericiaceae</taxon>
        <taxon>Dentipellis</taxon>
    </lineage>
</organism>
<sequence length="212" mass="23053">MLPMHVRHKSSWRLHRHPHLVARTSHRRTFAIAPSAPFPFALHRRHPARNALARALLPVPSAPSISVPVLPAALSTSARCTPFFTHSVPVPHALTLYYVLTTHVVPTSPGPTRPFVHAVCYPSPNTHALPPPALASASMWLRTHTLSHACLHLSHASARCHPSAPACTTVLLHSRATAHSHALSHTRICRHVPPHPRAPASHACMPAPPSRP</sequence>
<gene>
    <name evidence="1" type="ORF">EVG20_g10690</name>
</gene>
<comment type="caution">
    <text evidence="1">The sequence shown here is derived from an EMBL/GenBank/DDBJ whole genome shotgun (WGS) entry which is preliminary data.</text>
</comment>
<reference evidence="1 2" key="1">
    <citation type="submission" date="2019-02" db="EMBL/GenBank/DDBJ databases">
        <title>Genome sequencing of the rare red list fungi Dentipellis fragilis.</title>
        <authorList>
            <person name="Buettner E."/>
            <person name="Kellner H."/>
        </authorList>
    </citation>
    <scope>NUCLEOTIDE SEQUENCE [LARGE SCALE GENOMIC DNA]</scope>
    <source>
        <strain evidence="1 2">DSM 105465</strain>
    </source>
</reference>
<accession>A0A4Y9XRX3</accession>
<evidence type="ECO:0000313" key="2">
    <source>
        <dbReference type="Proteomes" id="UP000298327"/>
    </source>
</evidence>
<evidence type="ECO:0000313" key="1">
    <source>
        <dbReference type="EMBL" id="TFY52137.1"/>
    </source>
</evidence>
<protein>
    <submittedName>
        <fullName evidence="1">Uncharacterized protein</fullName>
    </submittedName>
</protein>
<dbReference type="AlphaFoldDB" id="A0A4Y9XRX3"/>
<name>A0A4Y9XRX3_9AGAM</name>
<dbReference type="EMBL" id="SEOQ01001366">
    <property type="protein sequence ID" value="TFY52137.1"/>
    <property type="molecule type" value="Genomic_DNA"/>
</dbReference>